<evidence type="ECO:0000313" key="1">
    <source>
        <dbReference type="EMBL" id="MDW0113869.1"/>
    </source>
</evidence>
<comment type="caution">
    <text evidence="1">The sequence shown here is derived from an EMBL/GenBank/DDBJ whole genome shotgun (WGS) entry which is preliminary data.</text>
</comment>
<sequence length="173" mass="20420">MFQVKTFLQNPYVIYPGPEQVRQGVFTKYFFDMEDQKNNEEIKRIVEKRGNVYGCVHISLNNKVILDDEIMERLPLYWIMWIETIEDYLQMTDVVKTVAMEPYFSLTKSDNNCLTFSYGGGFYSFLLPEKEFLIAVLQGGRNFFARYLELRFTPYPLSAAEKLESLIMLVNRL</sequence>
<reference evidence="1 2" key="1">
    <citation type="submission" date="2023-06" db="EMBL/GenBank/DDBJ databases">
        <title>Sporosarcina sp. nov., isolated from Korean traditional fermented seafood 'Jeotgal'.</title>
        <authorList>
            <person name="Yang A.I."/>
            <person name="Shin N.-R."/>
        </authorList>
    </citation>
    <scope>NUCLEOTIDE SEQUENCE [LARGE SCALE GENOMIC DNA]</scope>
    <source>
        <strain evidence="1 2">KCTC13119</strain>
    </source>
</reference>
<name>A0ABU4GA53_9BACL</name>
<proteinExistence type="predicted"/>
<evidence type="ECO:0000313" key="2">
    <source>
        <dbReference type="Proteomes" id="UP001282284"/>
    </source>
</evidence>
<dbReference type="EMBL" id="JAUBDI010000010">
    <property type="protein sequence ID" value="MDW0113869.1"/>
    <property type="molecule type" value="Genomic_DNA"/>
</dbReference>
<protein>
    <submittedName>
        <fullName evidence="1">Uncharacterized protein</fullName>
    </submittedName>
</protein>
<accession>A0ABU4GA53</accession>
<keyword evidence="2" id="KW-1185">Reference proteome</keyword>
<organism evidence="1 2">
    <name type="scientific">Sporosarcina saromensis</name>
    <dbReference type="NCBI Taxonomy" id="359365"/>
    <lineage>
        <taxon>Bacteria</taxon>
        <taxon>Bacillati</taxon>
        <taxon>Bacillota</taxon>
        <taxon>Bacilli</taxon>
        <taxon>Bacillales</taxon>
        <taxon>Caryophanaceae</taxon>
        <taxon>Sporosarcina</taxon>
    </lineage>
</organism>
<gene>
    <name evidence="1" type="ORF">QT711_11785</name>
</gene>
<dbReference type="RefSeq" id="WP_317944489.1">
    <property type="nucleotide sequence ID" value="NZ_JAUBDI010000010.1"/>
</dbReference>
<dbReference type="Proteomes" id="UP001282284">
    <property type="component" value="Unassembled WGS sequence"/>
</dbReference>